<dbReference type="GO" id="GO:0009734">
    <property type="term" value="P:auxin-activated signaling pathway"/>
    <property type="evidence" value="ECO:0007669"/>
    <property type="project" value="InterPro"/>
</dbReference>
<accession>A0A7J0FK96</accession>
<dbReference type="PANTHER" id="PTHR47244:SF1">
    <property type="entry name" value="PROTEIN-TYROSINE-PHOSPHATASE IBR5"/>
    <property type="match status" value="1"/>
</dbReference>
<organism evidence="1 2">
    <name type="scientific">Actinidia rufa</name>
    <dbReference type="NCBI Taxonomy" id="165716"/>
    <lineage>
        <taxon>Eukaryota</taxon>
        <taxon>Viridiplantae</taxon>
        <taxon>Streptophyta</taxon>
        <taxon>Embryophyta</taxon>
        <taxon>Tracheophyta</taxon>
        <taxon>Spermatophyta</taxon>
        <taxon>Magnoliopsida</taxon>
        <taxon>eudicotyledons</taxon>
        <taxon>Gunneridae</taxon>
        <taxon>Pentapetalae</taxon>
        <taxon>asterids</taxon>
        <taxon>Ericales</taxon>
        <taxon>Actinidiaceae</taxon>
        <taxon>Actinidia</taxon>
    </lineage>
</organism>
<keyword evidence="2" id="KW-1185">Reference proteome</keyword>
<gene>
    <name evidence="1" type="ORF">Acr_13g0005110</name>
</gene>
<reference evidence="1 2" key="1">
    <citation type="submission" date="2019-07" db="EMBL/GenBank/DDBJ databases">
        <title>De Novo Assembly of kiwifruit Actinidia rufa.</title>
        <authorList>
            <person name="Sugita-Konishi S."/>
            <person name="Sato K."/>
            <person name="Mori E."/>
            <person name="Abe Y."/>
            <person name="Kisaki G."/>
            <person name="Hamano K."/>
            <person name="Suezawa K."/>
            <person name="Otani M."/>
            <person name="Fukuda T."/>
            <person name="Manabe T."/>
            <person name="Gomi K."/>
            <person name="Tabuchi M."/>
            <person name="Akimitsu K."/>
            <person name="Kataoka I."/>
        </authorList>
    </citation>
    <scope>NUCLEOTIDE SEQUENCE [LARGE SCALE GENOMIC DNA]</scope>
    <source>
        <strain evidence="2">cv. Fuchu</strain>
    </source>
</reference>
<evidence type="ECO:0000313" key="1">
    <source>
        <dbReference type="EMBL" id="GFY99110.1"/>
    </source>
</evidence>
<dbReference type="Proteomes" id="UP000585474">
    <property type="component" value="Unassembled WGS sequence"/>
</dbReference>
<dbReference type="InterPro" id="IPR044212">
    <property type="entry name" value="IBR5-like"/>
</dbReference>
<dbReference type="EMBL" id="BJWL01000013">
    <property type="protein sequence ID" value="GFY99110.1"/>
    <property type="molecule type" value="Genomic_DNA"/>
</dbReference>
<comment type="caution">
    <text evidence="1">The sequence shown here is derived from an EMBL/GenBank/DDBJ whole genome shotgun (WGS) entry which is preliminary data.</text>
</comment>
<name>A0A7J0FK96_9ERIC</name>
<proteinExistence type="predicted"/>
<dbReference type="GO" id="GO:0005634">
    <property type="term" value="C:nucleus"/>
    <property type="evidence" value="ECO:0007669"/>
    <property type="project" value="TreeGrafter"/>
</dbReference>
<dbReference type="Gene3D" id="3.90.190.10">
    <property type="entry name" value="Protein tyrosine phosphatase superfamily"/>
    <property type="match status" value="1"/>
</dbReference>
<protein>
    <submittedName>
        <fullName evidence="1">Indole-3-butyric acid response 5</fullName>
    </submittedName>
</protein>
<dbReference type="GO" id="GO:0009738">
    <property type="term" value="P:abscisic acid-activated signaling pathway"/>
    <property type="evidence" value="ECO:0007669"/>
    <property type="project" value="InterPro"/>
</dbReference>
<dbReference type="PANTHER" id="PTHR47244">
    <property type="entry name" value="PROTEIN-TYROSINE-PHOSPHATASE IBR5"/>
    <property type="match status" value="1"/>
</dbReference>
<evidence type="ECO:0000313" key="2">
    <source>
        <dbReference type="Proteomes" id="UP000585474"/>
    </source>
</evidence>
<dbReference type="GO" id="GO:0033549">
    <property type="term" value="F:MAP kinase phosphatase activity"/>
    <property type="evidence" value="ECO:0007669"/>
    <property type="project" value="InterPro"/>
</dbReference>
<dbReference type="InterPro" id="IPR029021">
    <property type="entry name" value="Prot-tyrosine_phosphatase-like"/>
</dbReference>
<dbReference type="AlphaFoldDB" id="A0A7J0FK96"/>
<sequence>MRKRERENPCGVCGHYHKYEEGEVCGVCGHRMPAVSEKSSLQVSAFPSEILPEFLYLGSYDNASRSELLKTQGISRVLNG</sequence>
<dbReference type="OrthoDB" id="165342at2759"/>